<evidence type="ECO:0000313" key="3">
    <source>
        <dbReference type="Proteomes" id="UP001596016"/>
    </source>
</evidence>
<evidence type="ECO:0000313" key="2">
    <source>
        <dbReference type="EMBL" id="MFC5385149.1"/>
    </source>
</evidence>
<reference evidence="3" key="1">
    <citation type="journal article" date="2019" name="Int. J. Syst. Evol. Microbiol.">
        <title>The Global Catalogue of Microorganisms (GCM) 10K type strain sequencing project: providing services to taxonomists for standard genome sequencing and annotation.</title>
        <authorList>
            <consortium name="The Broad Institute Genomics Platform"/>
            <consortium name="The Broad Institute Genome Sequencing Center for Infectious Disease"/>
            <person name="Wu L."/>
            <person name="Ma J."/>
        </authorList>
    </citation>
    <scope>NUCLEOTIDE SEQUENCE [LARGE SCALE GENOMIC DNA]</scope>
    <source>
        <strain evidence="3">CGMCC 4.1415</strain>
    </source>
</reference>
<feature type="compositionally biased region" description="Basic and acidic residues" evidence="1">
    <location>
        <begin position="60"/>
        <end position="69"/>
    </location>
</feature>
<comment type="caution">
    <text evidence="2">The sequence shown here is derived from an EMBL/GenBank/DDBJ whole genome shotgun (WGS) entry which is preliminary data.</text>
</comment>
<sequence length="69" mass="6852">MSGEGAAGLAGNVLIGGLIGVGVDAATGATLDHYPNPAHILLVPVESDAQSTNIGKPPRPKTEDYAPTS</sequence>
<feature type="region of interest" description="Disordered" evidence="1">
    <location>
        <begin position="48"/>
        <end position="69"/>
    </location>
</feature>
<name>A0ABW0GU64_9HYPH</name>
<evidence type="ECO:0000256" key="1">
    <source>
        <dbReference type="SAM" id="MobiDB-lite"/>
    </source>
</evidence>
<dbReference type="RefSeq" id="WP_378228031.1">
    <property type="nucleotide sequence ID" value="NZ_JBHSLL010000012.1"/>
</dbReference>
<dbReference type="Proteomes" id="UP001596016">
    <property type="component" value="Unassembled WGS sequence"/>
</dbReference>
<protein>
    <submittedName>
        <fullName evidence="2">Uncharacterized protein</fullName>
    </submittedName>
</protein>
<proteinExistence type="predicted"/>
<keyword evidence="3" id="KW-1185">Reference proteome</keyword>
<accession>A0ABW0GU64</accession>
<organism evidence="2 3">
    <name type="scientific">Aquamicrobium segne</name>
    <dbReference type="NCBI Taxonomy" id="469547"/>
    <lineage>
        <taxon>Bacteria</taxon>
        <taxon>Pseudomonadati</taxon>
        <taxon>Pseudomonadota</taxon>
        <taxon>Alphaproteobacteria</taxon>
        <taxon>Hyphomicrobiales</taxon>
        <taxon>Phyllobacteriaceae</taxon>
        <taxon>Aquamicrobium</taxon>
    </lineage>
</organism>
<gene>
    <name evidence="2" type="ORF">ACFPLB_04115</name>
</gene>
<dbReference type="EMBL" id="JBHSLL010000012">
    <property type="protein sequence ID" value="MFC5385149.1"/>
    <property type="molecule type" value="Genomic_DNA"/>
</dbReference>